<keyword evidence="1" id="KW-0812">Transmembrane</keyword>
<organism evidence="2 3">
    <name type="scientific">Bariatricus massiliensis</name>
    <dbReference type="NCBI Taxonomy" id="1745713"/>
    <lineage>
        <taxon>Bacteria</taxon>
        <taxon>Bacillati</taxon>
        <taxon>Bacillota</taxon>
        <taxon>Clostridia</taxon>
        <taxon>Lachnospirales</taxon>
        <taxon>Lachnospiraceae</taxon>
        <taxon>Bariatricus</taxon>
    </lineage>
</organism>
<evidence type="ECO:0000256" key="1">
    <source>
        <dbReference type="SAM" id="Phobius"/>
    </source>
</evidence>
<dbReference type="RefSeq" id="WP_066731887.1">
    <property type="nucleotide sequence ID" value="NZ_JAJCIQ010000001.1"/>
</dbReference>
<keyword evidence="1" id="KW-0472">Membrane</keyword>
<comment type="caution">
    <text evidence="2">The sequence shown here is derived from an EMBL/GenBank/DDBJ whole genome shotgun (WGS) entry which is preliminary data.</text>
</comment>
<protein>
    <submittedName>
        <fullName evidence="2">DUF2752 domain-containing protein</fullName>
    </submittedName>
</protein>
<feature type="transmembrane region" description="Helical" evidence="1">
    <location>
        <begin position="74"/>
        <end position="94"/>
    </location>
</feature>
<name>A0ABS8DBV8_9FIRM</name>
<accession>A0ABS8DBV8</accession>
<feature type="transmembrane region" description="Helical" evidence="1">
    <location>
        <begin position="23"/>
        <end position="41"/>
    </location>
</feature>
<dbReference type="EMBL" id="JAJCIS010000001">
    <property type="protein sequence ID" value="MCB7385895.1"/>
    <property type="molecule type" value="Genomic_DNA"/>
</dbReference>
<dbReference type="Pfam" id="PF10825">
    <property type="entry name" value="DUF2752"/>
    <property type="match status" value="1"/>
</dbReference>
<proteinExistence type="predicted"/>
<feature type="transmembrane region" description="Helical" evidence="1">
    <location>
        <begin position="106"/>
        <end position="126"/>
    </location>
</feature>
<dbReference type="Proteomes" id="UP001299546">
    <property type="component" value="Unassembled WGS sequence"/>
</dbReference>
<reference evidence="2 3" key="1">
    <citation type="submission" date="2021-10" db="EMBL/GenBank/DDBJ databases">
        <title>Collection of gut derived symbiotic bacterial strains cultured from healthy donors.</title>
        <authorList>
            <person name="Lin H."/>
            <person name="Littmann E."/>
            <person name="Kohout C."/>
            <person name="Pamer E.G."/>
        </authorList>
    </citation>
    <scope>NUCLEOTIDE SEQUENCE [LARGE SCALE GENOMIC DNA]</scope>
    <source>
        <strain evidence="2 3">DFI.1.165</strain>
    </source>
</reference>
<keyword evidence="1" id="KW-1133">Transmembrane helix</keyword>
<keyword evidence="3" id="KW-1185">Reference proteome</keyword>
<evidence type="ECO:0000313" key="3">
    <source>
        <dbReference type="Proteomes" id="UP001299546"/>
    </source>
</evidence>
<evidence type="ECO:0000313" key="2">
    <source>
        <dbReference type="EMBL" id="MCB7385895.1"/>
    </source>
</evidence>
<sequence length="152" mass="17653">MRRGIRQIVEETWLLLWKDIRDFWIGGAVFAGYFLIGRLFLYSLCPMVTLTGFPCPACGMTRAVLAILKGDFAAAWHLHPFSYAFLFLVLLFAVRRYILKKDVKCLIKYAAAGMAALILFYIYRMIRYFPGEPPMTYYYGSLGYRIFSVVFH</sequence>
<dbReference type="InterPro" id="IPR021215">
    <property type="entry name" value="DUF2752"/>
</dbReference>
<gene>
    <name evidence="2" type="ORF">LIZ65_01230</name>
</gene>